<evidence type="ECO:0000256" key="2">
    <source>
        <dbReference type="ARBA" id="ARBA00022695"/>
    </source>
</evidence>
<dbReference type="Gene3D" id="3.90.550.10">
    <property type="entry name" value="Spore Coat Polysaccharide Biosynthesis Protein SpsA, Chain A"/>
    <property type="match status" value="1"/>
</dbReference>
<dbReference type="EMBL" id="BAZW01000044">
    <property type="protein sequence ID" value="GAO31327.1"/>
    <property type="molecule type" value="Genomic_DNA"/>
</dbReference>
<name>A0A0E9M0G6_9BACT</name>
<gene>
    <name evidence="4" type="ORF">JCM15548_13678</name>
</gene>
<dbReference type="InterPro" id="IPR050065">
    <property type="entry name" value="GlmU-like"/>
</dbReference>
<dbReference type="PANTHER" id="PTHR43584">
    <property type="entry name" value="NUCLEOTIDYL TRANSFERASE"/>
    <property type="match status" value="1"/>
</dbReference>
<dbReference type="RefSeq" id="WP_062127345.1">
    <property type="nucleotide sequence ID" value="NZ_BAZW01000044.1"/>
</dbReference>
<dbReference type="PANTHER" id="PTHR43584:SF8">
    <property type="entry name" value="N-ACETYLMURAMATE ALPHA-1-PHOSPHATE URIDYLYLTRANSFERASE"/>
    <property type="match status" value="1"/>
</dbReference>
<dbReference type="OrthoDB" id="9813880at2"/>
<dbReference type="InterPro" id="IPR029044">
    <property type="entry name" value="Nucleotide-diphossugar_trans"/>
</dbReference>
<keyword evidence="2" id="KW-0548">Nucleotidyltransferase</keyword>
<proteinExistence type="predicted"/>
<sequence>MSLNAMIFAAGIGSRLKPYTDTCPKALVKIADHPMLEMALQKLERLQVRRVVVNVHHHAQQVKDFLRDYQSDHMEICISDESDQLLDTGGGLIHAAPLFEKGSDILIYNVDVLTNAPLKALVQYHQAGIQLVTLMIQKRKASRYLLFDQDLQLCGWRNPKTQEELWVDDPEPNALSYGFNGVQVISYQLLTLINNKKSSFPIIPEYLQLAQSQAIKGWIQSSGSEWFDIGTPDKLDNASKLFLTCTSQKRQTFF</sequence>
<dbReference type="InterPro" id="IPR005835">
    <property type="entry name" value="NTP_transferase_dom"/>
</dbReference>
<comment type="caution">
    <text evidence="4">The sequence shown here is derived from an EMBL/GenBank/DDBJ whole genome shotgun (WGS) entry which is preliminary data.</text>
</comment>
<keyword evidence="1 4" id="KW-0808">Transferase</keyword>
<protein>
    <submittedName>
        <fullName evidence="4">Nucleotidyl transferase</fullName>
    </submittedName>
</protein>
<dbReference type="STRING" id="1236989.JCM15548_13678"/>
<reference evidence="4 5" key="1">
    <citation type="journal article" date="2015" name="Microbes Environ.">
        <title>Distribution and evolution of nitrogen fixation genes in the phylum bacteroidetes.</title>
        <authorList>
            <person name="Inoue J."/>
            <person name="Oshima K."/>
            <person name="Suda W."/>
            <person name="Sakamoto M."/>
            <person name="Iino T."/>
            <person name="Noda S."/>
            <person name="Hongoh Y."/>
            <person name="Hattori M."/>
            <person name="Ohkuma M."/>
        </authorList>
    </citation>
    <scope>NUCLEOTIDE SEQUENCE [LARGE SCALE GENOMIC DNA]</scope>
    <source>
        <strain evidence="4">JCM 15548</strain>
    </source>
</reference>
<dbReference type="Proteomes" id="UP000032900">
    <property type="component" value="Unassembled WGS sequence"/>
</dbReference>
<accession>A0A0E9M0G6</accession>
<evidence type="ECO:0000313" key="5">
    <source>
        <dbReference type="Proteomes" id="UP000032900"/>
    </source>
</evidence>
<evidence type="ECO:0000256" key="1">
    <source>
        <dbReference type="ARBA" id="ARBA00022679"/>
    </source>
</evidence>
<evidence type="ECO:0000259" key="3">
    <source>
        <dbReference type="Pfam" id="PF00483"/>
    </source>
</evidence>
<dbReference type="AlphaFoldDB" id="A0A0E9M0G6"/>
<feature type="domain" description="Nucleotidyl transferase" evidence="3">
    <location>
        <begin position="5"/>
        <end position="142"/>
    </location>
</feature>
<dbReference type="Pfam" id="PF00483">
    <property type="entry name" value="NTP_transferase"/>
    <property type="match status" value="1"/>
</dbReference>
<dbReference type="SUPFAM" id="SSF53448">
    <property type="entry name" value="Nucleotide-diphospho-sugar transferases"/>
    <property type="match status" value="1"/>
</dbReference>
<organism evidence="4 5">
    <name type="scientific">Geofilum rubicundum JCM 15548</name>
    <dbReference type="NCBI Taxonomy" id="1236989"/>
    <lineage>
        <taxon>Bacteria</taxon>
        <taxon>Pseudomonadati</taxon>
        <taxon>Bacteroidota</taxon>
        <taxon>Bacteroidia</taxon>
        <taxon>Marinilabiliales</taxon>
        <taxon>Marinilabiliaceae</taxon>
        <taxon>Geofilum</taxon>
    </lineage>
</organism>
<dbReference type="GO" id="GO:0016779">
    <property type="term" value="F:nucleotidyltransferase activity"/>
    <property type="evidence" value="ECO:0007669"/>
    <property type="project" value="UniProtKB-KW"/>
</dbReference>
<keyword evidence="5" id="KW-1185">Reference proteome</keyword>
<evidence type="ECO:0000313" key="4">
    <source>
        <dbReference type="EMBL" id="GAO31327.1"/>
    </source>
</evidence>